<evidence type="ECO:0000313" key="1">
    <source>
        <dbReference type="EMBL" id="CAL1370738.1"/>
    </source>
</evidence>
<dbReference type="Proteomes" id="UP001497516">
    <property type="component" value="Chromosome 2"/>
</dbReference>
<evidence type="ECO:0000313" key="2">
    <source>
        <dbReference type="Proteomes" id="UP001497516"/>
    </source>
</evidence>
<accession>A0AAV2DC13</accession>
<organism evidence="1 2">
    <name type="scientific">Linum trigynum</name>
    <dbReference type="NCBI Taxonomy" id="586398"/>
    <lineage>
        <taxon>Eukaryota</taxon>
        <taxon>Viridiplantae</taxon>
        <taxon>Streptophyta</taxon>
        <taxon>Embryophyta</taxon>
        <taxon>Tracheophyta</taxon>
        <taxon>Spermatophyta</taxon>
        <taxon>Magnoliopsida</taxon>
        <taxon>eudicotyledons</taxon>
        <taxon>Gunneridae</taxon>
        <taxon>Pentapetalae</taxon>
        <taxon>rosids</taxon>
        <taxon>fabids</taxon>
        <taxon>Malpighiales</taxon>
        <taxon>Linaceae</taxon>
        <taxon>Linum</taxon>
    </lineage>
</organism>
<proteinExistence type="predicted"/>
<protein>
    <submittedName>
        <fullName evidence="1">Uncharacterized protein</fullName>
    </submittedName>
</protein>
<name>A0AAV2DC13_9ROSI</name>
<dbReference type="EMBL" id="OZ034815">
    <property type="protein sequence ID" value="CAL1370738.1"/>
    <property type="molecule type" value="Genomic_DNA"/>
</dbReference>
<dbReference type="AlphaFoldDB" id="A0AAV2DC13"/>
<gene>
    <name evidence="1" type="ORF">LTRI10_LOCUS12843</name>
</gene>
<reference evidence="1 2" key="1">
    <citation type="submission" date="2024-04" db="EMBL/GenBank/DDBJ databases">
        <authorList>
            <person name="Fracassetti M."/>
        </authorList>
    </citation>
    <scope>NUCLEOTIDE SEQUENCE [LARGE SCALE GENOMIC DNA]</scope>
</reference>
<sequence length="67" mass="7906">MNRKNPENHSSSDAMRTRGLQSKYVKASYHSLFKDRTVFSISMLRSRDDCEEIQVRSFFRGDVVNEF</sequence>
<keyword evidence="2" id="KW-1185">Reference proteome</keyword>